<reference evidence="1" key="1">
    <citation type="submission" date="2021-01" db="EMBL/GenBank/DDBJ databases">
        <title>Whole genome shotgun sequence of Virgisporangium aliadipatigenens NBRC 105644.</title>
        <authorList>
            <person name="Komaki H."/>
            <person name="Tamura T."/>
        </authorList>
    </citation>
    <scope>NUCLEOTIDE SEQUENCE</scope>
    <source>
        <strain evidence="1">NBRC 105644</strain>
    </source>
</reference>
<dbReference type="EMBL" id="BOPF01000053">
    <property type="protein sequence ID" value="GIJ51730.1"/>
    <property type="molecule type" value="Genomic_DNA"/>
</dbReference>
<gene>
    <name evidence="1" type="ORF">Val02_86160</name>
</gene>
<evidence type="ECO:0000313" key="1">
    <source>
        <dbReference type="EMBL" id="GIJ51730.1"/>
    </source>
</evidence>
<proteinExistence type="predicted"/>
<organism evidence="1 2">
    <name type="scientific">Virgisporangium aliadipatigenens</name>
    <dbReference type="NCBI Taxonomy" id="741659"/>
    <lineage>
        <taxon>Bacteria</taxon>
        <taxon>Bacillati</taxon>
        <taxon>Actinomycetota</taxon>
        <taxon>Actinomycetes</taxon>
        <taxon>Micromonosporales</taxon>
        <taxon>Micromonosporaceae</taxon>
        <taxon>Virgisporangium</taxon>
    </lineage>
</organism>
<protein>
    <submittedName>
        <fullName evidence="1">Uncharacterized protein</fullName>
    </submittedName>
</protein>
<name>A0A8J4DUX0_9ACTN</name>
<dbReference type="Proteomes" id="UP000619260">
    <property type="component" value="Unassembled WGS sequence"/>
</dbReference>
<keyword evidence="2" id="KW-1185">Reference proteome</keyword>
<accession>A0A8J4DUX0</accession>
<dbReference type="AlphaFoldDB" id="A0A8J4DUX0"/>
<sequence>MTSGARGRYCSGGARHPRGEVPAGWGLAAADKKECLPIHDGPSLREITDGWYPGGCAAWYGPRRPARWPPERAP</sequence>
<evidence type="ECO:0000313" key="2">
    <source>
        <dbReference type="Proteomes" id="UP000619260"/>
    </source>
</evidence>
<comment type="caution">
    <text evidence="1">The sequence shown here is derived from an EMBL/GenBank/DDBJ whole genome shotgun (WGS) entry which is preliminary data.</text>
</comment>